<feature type="region of interest" description="Disordered" evidence="4">
    <location>
        <begin position="147"/>
        <end position="172"/>
    </location>
</feature>
<organism evidence="6 7">
    <name type="scientific">Dendrothele bispora (strain CBS 962.96)</name>
    <dbReference type="NCBI Taxonomy" id="1314807"/>
    <lineage>
        <taxon>Eukaryota</taxon>
        <taxon>Fungi</taxon>
        <taxon>Dikarya</taxon>
        <taxon>Basidiomycota</taxon>
        <taxon>Agaricomycotina</taxon>
        <taxon>Agaricomycetes</taxon>
        <taxon>Agaricomycetidae</taxon>
        <taxon>Agaricales</taxon>
        <taxon>Agaricales incertae sedis</taxon>
        <taxon>Dendrothele</taxon>
    </lineage>
</organism>
<dbReference type="EMBL" id="ML179465">
    <property type="protein sequence ID" value="THU87085.1"/>
    <property type="molecule type" value="Genomic_DNA"/>
</dbReference>
<dbReference type="PANTHER" id="PTHR13430">
    <property type="match status" value="1"/>
</dbReference>
<evidence type="ECO:0000256" key="2">
    <source>
        <dbReference type="ARBA" id="ARBA00023006"/>
    </source>
</evidence>
<evidence type="ECO:0000259" key="5">
    <source>
        <dbReference type="Pfam" id="PF10033"/>
    </source>
</evidence>
<dbReference type="PANTHER" id="PTHR13430:SF4">
    <property type="entry name" value="AUTOPHAGY-RELATED PROTEIN 13"/>
    <property type="match status" value="1"/>
</dbReference>
<evidence type="ECO:0000256" key="4">
    <source>
        <dbReference type="SAM" id="MobiDB-lite"/>
    </source>
</evidence>
<dbReference type="InterPro" id="IPR036570">
    <property type="entry name" value="HORMA_dom_sf"/>
</dbReference>
<proteinExistence type="inferred from homology"/>
<protein>
    <recommendedName>
        <fullName evidence="3">Autophagy-related protein 13</fullName>
    </recommendedName>
</protein>
<dbReference type="InterPro" id="IPR040182">
    <property type="entry name" value="ATG13"/>
</dbReference>
<evidence type="ECO:0000256" key="3">
    <source>
        <dbReference type="RuleBase" id="RU361214"/>
    </source>
</evidence>
<dbReference type="Gene3D" id="3.30.900.10">
    <property type="entry name" value="HORMA domain"/>
    <property type="match status" value="1"/>
</dbReference>
<dbReference type="GO" id="GO:0034727">
    <property type="term" value="P:piecemeal microautophagy of the nucleus"/>
    <property type="evidence" value="ECO:0007669"/>
    <property type="project" value="TreeGrafter"/>
</dbReference>
<keyword evidence="7" id="KW-1185">Reference proteome</keyword>
<dbReference type="GO" id="GO:0000407">
    <property type="term" value="C:phagophore assembly site"/>
    <property type="evidence" value="ECO:0007669"/>
    <property type="project" value="TreeGrafter"/>
</dbReference>
<dbReference type="Proteomes" id="UP000297245">
    <property type="component" value="Unassembled WGS sequence"/>
</dbReference>
<feature type="compositionally biased region" description="Low complexity" evidence="4">
    <location>
        <begin position="69"/>
        <end position="88"/>
    </location>
</feature>
<dbReference type="InterPro" id="IPR018731">
    <property type="entry name" value="Atg13_N"/>
</dbReference>
<sequence length="461" mass="50258">MSNDTQKADQIAFHFYTKLFYVLNHARATAEPGTNAKVDKWFNLETPDSDLFPRESRDRYKSISTSLSASASNSSSSLSSPSSSFSSSTGVPPLEIQVLLTIPDLNTNQVLVYLPDSSSSTSTRNRVQPTPKHVLLEKWVLEFTPRNATHRTRDRDRDGREGAEEASGPAGSSVALSTIYKHGIPLFRSLFSLLRILPAWKVAKRLKRRGLGGGAANGMSVVLRVVDPTSAGGAGDILGFGPSSSQSDAPHYQTQVSQTLTLPTSTHAFPPVPHPLGTLTLTSTYLSNPNFRIDELESLLSSRFLYLEQEVGRGVGIGGAGVYQYDQEQERDRERERQLREREVADDDNFVPTLVKNQQRESLISSGGTGLGGGGLLAQGPLPVPTSNFPARSPPRDIPRLQQRGNISGLGVGGKEDAESWRIGLCCSVLLLLPPMIGGKETCDRGRLRPCRMCRCHCLDR</sequence>
<dbReference type="GO" id="GO:0005829">
    <property type="term" value="C:cytosol"/>
    <property type="evidence" value="ECO:0007669"/>
    <property type="project" value="TreeGrafter"/>
</dbReference>
<name>A0A4V4HDG2_DENBC</name>
<reference evidence="6 7" key="1">
    <citation type="journal article" date="2019" name="Nat. Ecol. Evol.">
        <title>Megaphylogeny resolves global patterns of mushroom evolution.</title>
        <authorList>
            <person name="Varga T."/>
            <person name="Krizsan K."/>
            <person name="Foldi C."/>
            <person name="Dima B."/>
            <person name="Sanchez-Garcia M."/>
            <person name="Sanchez-Ramirez S."/>
            <person name="Szollosi G.J."/>
            <person name="Szarkandi J.G."/>
            <person name="Papp V."/>
            <person name="Albert L."/>
            <person name="Andreopoulos W."/>
            <person name="Angelini C."/>
            <person name="Antonin V."/>
            <person name="Barry K.W."/>
            <person name="Bougher N.L."/>
            <person name="Buchanan P."/>
            <person name="Buyck B."/>
            <person name="Bense V."/>
            <person name="Catcheside P."/>
            <person name="Chovatia M."/>
            <person name="Cooper J."/>
            <person name="Damon W."/>
            <person name="Desjardin D."/>
            <person name="Finy P."/>
            <person name="Geml J."/>
            <person name="Haridas S."/>
            <person name="Hughes K."/>
            <person name="Justo A."/>
            <person name="Karasinski D."/>
            <person name="Kautmanova I."/>
            <person name="Kiss B."/>
            <person name="Kocsube S."/>
            <person name="Kotiranta H."/>
            <person name="LaButti K.M."/>
            <person name="Lechner B.E."/>
            <person name="Liimatainen K."/>
            <person name="Lipzen A."/>
            <person name="Lukacs Z."/>
            <person name="Mihaltcheva S."/>
            <person name="Morgado L.N."/>
            <person name="Niskanen T."/>
            <person name="Noordeloos M.E."/>
            <person name="Ohm R.A."/>
            <person name="Ortiz-Santana B."/>
            <person name="Ovrebo C."/>
            <person name="Racz N."/>
            <person name="Riley R."/>
            <person name="Savchenko A."/>
            <person name="Shiryaev A."/>
            <person name="Soop K."/>
            <person name="Spirin V."/>
            <person name="Szebenyi C."/>
            <person name="Tomsovsky M."/>
            <person name="Tulloss R.E."/>
            <person name="Uehling J."/>
            <person name="Grigoriev I.V."/>
            <person name="Vagvolgyi C."/>
            <person name="Papp T."/>
            <person name="Martin F.M."/>
            <person name="Miettinen O."/>
            <person name="Hibbett D.S."/>
            <person name="Nagy L.G."/>
        </authorList>
    </citation>
    <scope>NUCLEOTIDE SEQUENCE [LARGE SCALE GENOMIC DNA]</scope>
    <source>
        <strain evidence="6 7">CBS 962.96</strain>
    </source>
</reference>
<feature type="region of interest" description="Disordered" evidence="4">
    <location>
        <begin position="69"/>
        <end position="89"/>
    </location>
</feature>
<dbReference type="OrthoDB" id="70161at2759"/>
<dbReference type="GO" id="GO:0000423">
    <property type="term" value="P:mitophagy"/>
    <property type="evidence" value="ECO:0007669"/>
    <property type="project" value="TreeGrafter"/>
</dbReference>
<feature type="domain" description="Autophagy-related protein 13 N-terminal" evidence="5">
    <location>
        <begin position="14"/>
        <end position="291"/>
    </location>
</feature>
<accession>A0A4V4HDG2</accession>
<evidence type="ECO:0000313" key="6">
    <source>
        <dbReference type="EMBL" id="THU87085.1"/>
    </source>
</evidence>
<dbReference type="GO" id="GO:0034497">
    <property type="term" value="P:protein localization to phagophore assembly site"/>
    <property type="evidence" value="ECO:0007669"/>
    <property type="project" value="TreeGrafter"/>
</dbReference>
<comment type="similarity">
    <text evidence="1 3">Belongs to the ATG13 family. Fungi subfamily.</text>
</comment>
<gene>
    <name evidence="6" type="ORF">K435DRAFT_762910</name>
</gene>
<evidence type="ECO:0000313" key="7">
    <source>
        <dbReference type="Proteomes" id="UP000297245"/>
    </source>
</evidence>
<keyword evidence="2 3" id="KW-0072">Autophagy</keyword>
<dbReference type="Pfam" id="PF10033">
    <property type="entry name" value="ATG13"/>
    <property type="match status" value="1"/>
</dbReference>
<evidence type="ECO:0000256" key="1">
    <source>
        <dbReference type="ARBA" id="ARBA00005246"/>
    </source>
</evidence>
<dbReference type="GO" id="GO:1990316">
    <property type="term" value="C:Atg1/ULK1 kinase complex"/>
    <property type="evidence" value="ECO:0007669"/>
    <property type="project" value="InterPro"/>
</dbReference>
<feature type="compositionally biased region" description="Basic and acidic residues" evidence="4">
    <location>
        <begin position="151"/>
        <end position="163"/>
    </location>
</feature>
<dbReference type="AlphaFoldDB" id="A0A4V4HDG2"/>